<dbReference type="EMBL" id="JAHYIQ010000003">
    <property type="protein sequence ID" value="KAK1133271.1"/>
    <property type="molecule type" value="Genomic_DNA"/>
</dbReference>
<accession>A0AA40G9L2</accession>
<reference evidence="1" key="1">
    <citation type="submission" date="2021-10" db="EMBL/GenBank/DDBJ databases">
        <title>Melipona bicolor Genome sequencing and assembly.</title>
        <authorList>
            <person name="Araujo N.S."/>
            <person name="Arias M.C."/>
        </authorList>
    </citation>
    <scope>NUCLEOTIDE SEQUENCE</scope>
    <source>
        <strain evidence="1">USP_2M_L1-L4_2017</strain>
        <tissue evidence="1">Whole body</tissue>
    </source>
</reference>
<dbReference type="InterPro" id="IPR043504">
    <property type="entry name" value="Peptidase_S1_PA_chymotrypsin"/>
</dbReference>
<gene>
    <name evidence="1" type="ORF">K0M31_011087</name>
</gene>
<dbReference type="InterPro" id="IPR009003">
    <property type="entry name" value="Peptidase_S1_PA"/>
</dbReference>
<dbReference type="Proteomes" id="UP001177670">
    <property type="component" value="Unassembled WGS sequence"/>
</dbReference>
<comment type="caution">
    <text evidence="1">The sequence shown here is derived from an EMBL/GenBank/DDBJ whole genome shotgun (WGS) entry which is preliminary data.</text>
</comment>
<protein>
    <submittedName>
        <fullName evidence="1">Uncharacterized protein</fullName>
    </submittedName>
</protein>
<dbReference type="SUPFAM" id="SSF50494">
    <property type="entry name" value="Trypsin-like serine proteases"/>
    <property type="match status" value="1"/>
</dbReference>
<dbReference type="AlphaFoldDB" id="A0AA40G9L2"/>
<organism evidence="1 2">
    <name type="scientific">Melipona bicolor</name>
    <dbReference type="NCBI Taxonomy" id="60889"/>
    <lineage>
        <taxon>Eukaryota</taxon>
        <taxon>Metazoa</taxon>
        <taxon>Ecdysozoa</taxon>
        <taxon>Arthropoda</taxon>
        <taxon>Hexapoda</taxon>
        <taxon>Insecta</taxon>
        <taxon>Pterygota</taxon>
        <taxon>Neoptera</taxon>
        <taxon>Endopterygota</taxon>
        <taxon>Hymenoptera</taxon>
        <taxon>Apocrita</taxon>
        <taxon>Aculeata</taxon>
        <taxon>Apoidea</taxon>
        <taxon>Anthophila</taxon>
        <taxon>Apidae</taxon>
        <taxon>Melipona</taxon>
    </lineage>
</organism>
<name>A0AA40G9L2_9HYME</name>
<sequence length="81" mass="9253">MGVLAKSSTFKVESSKQQFLKMRIISTEECRNYYNQGLATELCTIGNDVPCSGYNGSPLLFKQGNTYFLVIIFTHYFMKSY</sequence>
<evidence type="ECO:0000313" key="1">
    <source>
        <dbReference type="EMBL" id="KAK1133271.1"/>
    </source>
</evidence>
<keyword evidence="2" id="KW-1185">Reference proteome</keyword>
<proteinExistence type="predicted"/>
<dbReference type="Gene3D" id="2.40.10.10">
    <property type="entry name" value="Trypsin-like serine proteases"/>
    <property type="match status" value="1"/>
</dbReference>
<evidence type="ECO:0000313" key="2">
    <source>
        <dbReference type="Proteomes" id="UP001177670"/>
    </source>
</evidence>